<evidence type="ECO:0000259" key="2">
    <source>
        <dbReference type="Pfam" id="PF20152"/>
    </source>
</evidence>
<keyword evidence="1" id="KW-1133">Transmembrane helix</keyword>
<evidence type="ECO:0000313" key="4">
    <source>
        <dbReference type="Proteomes" id="UP000030669"/>
    </source>
</evidence>
<feature type="transmembrane region" description="Helical" evidence="1">
    <location>
        <begin position="193"/>
        <end position="218"/>
    </location>
</feature>
<dbReference type="GeneID" id="19309201"/>
<dbReference type="HOGENOM" id="CLU_046025_0_0_1"/>
<dbReference type="EMBL" id="KB469296">
    <property type="protein sequence ID" value="EPQ61448.1"/>
    <property type="molecule type" value="Genomic_DNA"/>
</dbReference>
<dbReference type="PANTHER" id="PTHR40465">
    <property type="entry name" value="CHROMOSOME 1, WHOLE GENOME SHOTGUN SEQUENCE"/>
    <property type="match status" value="1"/>
</dbReference>
<proteinExistence type="predicted"/>
<evidence type="ECO:0000313" key="3">
    <source>
        <dbReference type="EMBL" id="EPQ61448.1"/>
    </source>
</evidence>
<dbReference type="PANTHER" id="PTHR40465:SF1">
    <property type="entry name" value="DUF6534 DOMAIN-CONTAINING PROTEIN"/>
    <property type="match status" value="1"/>
</dbReference>
<keyword evidence="1" id="KW-0812">Transmembrane</keyword>
<dbReference type="AlphaFoldDB" id="S7QPJ0"/>
<dbReference type="eggNOG" id="ENOG502SH62">
    <property type="taxonomic scope" value="Eukaryota"/>
</dbReference>
<protein>
    <recommendedName>
        <fullName evidence="2">DUF6534 domain-containing protein</fullName>
    </recommendedName>
</protein>
<keyword evidence="4" id="KW-1185">Reference proteome</keyword>
<sequence length="287" mass="31997">MADPRIANNLGPVLLGGLIALGTFKNDFARVRIPMKRMFDVMHSGLVCAGNWQYLIENFGDRDIIDWIPLAVAVSTFVGGSRLSGRQPDRRNFASLQSLTPRSFTIPVSPNTELTVSPRFFTHRVLVLSKNNWFISGPMWQQQYRLVSWCLAISRVHLRSFDAFVTGYSVSPDTVHMPGVTRLIPLVSVTGQWVFTFGLSSAATLDILITVSLCWYLAQNRTGISSMDQVVDAIMIYTINNGILTCVCTVISLICWVVMPHNLIFLGIHFALSKLYANSFMATSLQD</sequence>
<evidence type="ECO:0000256" key="1">
    <source>
        <dbReference type="SAM" id="Phobius"/>
    </source>
</evidence>
<dbReference type="Pfam" id="PF20152">
    <property type="entry name" value="DUF6534"/>
    <property type="match status" value="1"/>
</dbReference>
<name>S7QPJ0_GLOTA</name>
<accession>S7QPJ0</accession>
<dbReference type="Proteomes" id="UP000030669">
    <property type="component" value="Unassembled WGS sequence"/>
</dbReference>
<dbReference type="KEGG" id="gtr:GLOTRDRAFT_89602"/>
<keyword evidence="1" id="KW-0472">Membrane</keyword>
<feature type="domain" description="DUF6534" evidence="2">
    <location>
        <begin position="202"/>
        <end position="283"/>
    </location>
</feature>
<feature type="transmembrane region" description="Helical" evidence="1">
    <location>
        <begin position="265"/>
        <end position="285"/>
    </location>
</feature>
<dbReference type="OrthoDB" id="2535105at2759"/>
<organism evidence="3 4">
    <name type="scientific">Gloeophyllum trabeum (strain ATCC 11539 / FP-39264 / Madison 617)</name>
    <name type="common">Brown rot fungus</name>
    <dbReference type="NCBI Taxonomy" id="670483"/>
    <lineage>
        <taxon>Eukaryota</taxon>
        <taxon>Fungi</taxon>
        <taxon>Dikarya</taxon>
        <taxon>Basidiomycota</taxon>
        <taxon>Agaricomycotina</taxon>
        <taxon>Agaricomycetes</taxon>
        <taxon>Gloeophyllales</taxon>
        <taxon>Gloeophyllaceae</taxon>
        <taxon>Gloeophyllum</taxon>
    </lineage>
</organism>
<gene>
    <name evidence="3" type="ORF">GLOTRDRAFT_89602</name>
</gene>
<reference evidence="3 4" key="1">
    <citation type="journal article" date="2012" name="Science">
        <title>The Paleozoic origin of enzymatic lignin decomposition reconstructed from 31 fungal genomes.</title>
        <authorList>
            <person name="Floudas D."/>
            <person name="Binder M."/>
            <person name="Riley R."/>
            <person name="Barry K."/>
            <person name="Blanchette R.A."/>
            <person name="Henrissat B."/>
            <person name="Martinez A.T."/>
            <person name="Otillar R."/>
            <person name="Spatafora J.W."/>
            <person name="Yadav J.S."/>
            <person name="Aerts A."/>
            <person name="Benoit I."/>
            <person name="Boyd A."/>
            <person name="Carlson A."/>
            <person name="Copeland A."/>
            <person name="Coutinho P.M."/>
            <person name="de Vries R.P."/>
            <person name="Ferreira P."/>
            <person name="Findley K."/>
            <person name="Foster B."/>
            <person name="Gaskell J."/>
            <person name="Glotzer D."/>
            <person name="Gorecki P."/>
            <person name="Heitman J."/>
            <person name="Hesse C."/>
            <person name="Hori C."/>
            <person name="Igarashi K."/>
            <person name="Jurgens J.A."/>
            <person name="Kallen N."/>
            <person name="Kersten P."/>
            <person name="Kohler A."/>
            <person name="Kuees U."/>
            <person name="Kumar T.K.A."/>
            <person name="Kuo A."/>
            <person name="LaButti K."/>
            <person name="Larrondo L.F."/>
            <person name="Lindquist E."/>
            <person name="Ling A."/>
            <person name="Lombard V."/>
            <person name="Lucas S."/>
            <person name="Lundell T."/>
            <person name="Martin R."/>
            <person name="McLaughlin D.J."/>
            <person name="Morgenstern I."/>
            <person name="Morin E."/>
            <person name="Murat C."/>
            <person name="Nagy L.G."/>
            <person name="Nolan M."/>
            <person name="Ohm R.A."/>
            <person name="Patyshakuliyeva A."/>
            <person name="Rokas A."/>
            <person name="Ruiz-Duenas F.J."/>
            <person name="Sabat G."/>
            <person name="Salamov A."/>
            <person name="Samejima M."/>
            <person name="Schmutz J."/>
            <person name="Slot J.C."/>
            <person name="St John F."/>
            <person name="Stenlid J."/>
            <person name="Sun H."/>
            <person name="Sun S."/>
            <person name="Syed K."/>
            <person name="Tsang A."/>
            <person name="Wiebenga A."/>
            <person name="Young D."/>
            <person name="Pisabarro A."/>
            <person name="Eastwood D.C."/>
            <person name="Martin F."/>
            <person name="Cullen D."/>
            <person name="Grigoriev I.V."/>
            <person name="Hibbett D.S."/>
        </authorList>
    </citation>
    <scope>NUCLEOTIDE SEQUENCE [LARGE SCALE GENOMIC DNA]</scope>
    <source>
        <strain evidence="3 4">ATCC 11539</strain>
    </source>
</reference>
<dbReference type="InterPro" id="IPR045339">
    <property type="entry name" value="DUF6534"/>
</dbReference>
<feature type="transmembrane region" description="Helical" evidence="1">
    <location>
        <begin position="230"/>
        <end position="259"/>
    </location>
</feature>
<dbReference type="RefSeq" id="XP_007861607.1">
    <property type="nucleotide sequence ID" value="XM_007863416.1"/>
</dbReference>